<sequence>MTVSGVAYNGIVLELLTNDNYERWSVLIKNYLTGHGLWDVVLSPPEWDNEEWQKKNAMALYAIQLSCGPYAFPEVQGEPDDGVGEEDRNDDELFKVNGNIKKLYEHLKKGKWEAARSCIDQDLNIPILQSSRSSGEAAQSCIDQDTNIPLLQSSRSSGRTILHIAFMDDDKSLTNSRREEIVESLIDLVSEKEQLLEKQENYATQLLLLRLHILTAKGSQSAWLATVKTY</sequence>
<gene>
    <name evidence="1" type="ORF">L6164_028836</name>
</gene>
<dbReference type="EMBL" id="CM039437">
    <property type="protein sequence ID" value="KAI4305471.1"/>
    <property type="molecule type" value="Genomic_DNA"/>
</dbReference>
<protein>
    <submittedName>
        <fullName evidence="1">Uncharacterized protein</fullName>
    </submittedName>
</protein>
<name>A0ACB9L6W4_BAUVA</name>
<accession>A0ACB9L6W4</accession>
<evidence type="ECO:0000313" key="1">
    <source>
        <dbReference type="EMBL" id="KAI4305471.1"/>
    </source>
</evidence>
<keyword evidence="2" id="KW-1185">Reference proteome</keyword>
<reference evidence="1 2" key="1">
    <citation type="journal article" date="2022" name="DNA Res.">
        <title>Chromosomal-level genome assembly of the orchid tree Bauhinia variegata (Leguminosae; Cercidoideae) supports the allotetraploid origin hypothesis of Bauhinia.</title>
        <authorList>
            <person name="Zhong Y."/>
            <person name="Chen Y."/>
            <person name="Zheng D."/>
            <person name="Pang J."/>
            <person name="Liu Y."/>
            <person name="Luo S."/>
            <person name="Meng S."/>
            <person name="Qian L."/>
            <person name="Wei D."/>
            <person name="Dai S."/>
            <person name="Zhou R."/>
        </authorList>
    </citation>
    <scope>NUCLEOTIDE SEQUENCE [LARGE SCALE GENOMIC DNA]</scope>
    <source>
        <strain evidence="1">BV-YZ2020</strain>
    </source>
</reference>
<comment type="caution">
    <text evidence="1">The sequence shown here is derived from an EMBL/GenBank/DDBJ whole genome shotgun (WGS) entry which is preliminary data.</text>
</comment>
<proteinExistence type="predicted"/>
<organism evidence="1 2">
    <name type="scientific">Bauhinia variegata</name>
    <name type="common">Purple orchid tree</name>
    <name type="synonym">Phanera variegata</name>
    <dbReference type="NCBI Taxonomy" id="167791"/>
    <lineage>
        <taxon>Eukaryota</taxon>
        <taxon>Viridiplantae</taxon>
        <taxon>Streptophyta</taxon>
        <taxon>Embryophyta</taxon>
        <taxon>Tracheophyta</taxon>
        <taxon>Spermatophyta</taxon>
        <taxon>Magnoliopsida</taxon>
        <taxon>eudicotyledons</taxon>
        <taxon>Gunneridae</taxon>
        <taxon>Pentapetalae</taxon>
        <taxon>rosids</taxon>
        <taxon>fabids</taxon>
        <taxon>Fabales</taxon>
        <taxon>Fabaceae</taxon>
        <taxon>Cercidoideae</taxon>
        <taxon>Cercideae</taxon>
        <taxon>Bauhiniinae</taxon>
        <taxon>Bauhinia</taxon>
    </lineage>
</organism>
<dbReference type="Proteomes" id="UP000828941">
    <property type="component" value="Chromosome 12"/>
</dbReference>
<evidence type="ECO:0000313" key="2">
    <source>
        <dbReference type="Proteomes" id="UP000828941"/>
    </source>
</evidence>